<accession>A0AAV1V9U4</accession>
<dbReference type="GO" id="GO:0000226">
    <property type="term" value="P:microtubule cytoskeleton organization"/>
    <property type="evidence" value="ECO:0007669"/>
    <property type="project" value="InterPro"/>
</dbReference>
<dbReference type="Pfam" id="PF03999">
    <property type="entry name" value="MAP65_ASE1"/>
    <property type="match status" value="1"/>
</dbReference>
<feature type="region of interest" description="Disordered" evidence="2">
    <location>
        <begin position="454"/>
        <end position="506"/>
    </location>
</feature>
<evidence type="ECO:0000313" key="4">
    <source>
        <dbReference type="Proteomes" id="UP001162060"/>
    </source>
</evidence>
<dbReference type="AlphaFoldDB" id="A0AAV1V9U4"/>
<reference evidence="3" key="1">
    <citation type="submission" date="2024-01" db="EMBL/GenBank/DDBJ databases">
        <authorList>
            <person name="Webb A."/>
        </authorList>
    </citation>
    <scope>NUCLEOTIDE SEQUENCE</scope>
    <source>
        <strain evidence="3">Pm1</strain>
    </source>
</reference>
<evidence type="ECO:0000256" key="1">
    <source>
        <dbReference type="SAM" id="Coils"/>
    </source>
</evidence>
<comment type="caution">
    <text evidence="3">The sequence shown here is derived from an EMBL/GenBank/DDBJ whole genome shotgun (WGS) entry which is preliminary data.</text>
</comment>
<dbReference type="PANTHER" id="PTHR19321:SF41">
    <property type="entry name" value="FASCETTO-RELATED"/>
    <property type="match status" value="1"/>
</dbReference>
<dbReference type="Gene3D" id="1.20.58.1520">
    <property type="match status" value="1"/>
</dbReference>
<name>A0AAV1V9U4_9STRA</name>
<sequence length="522" mass="60562">MNVKIESSVQSLVADALAELGDVWQMIGLSEQEQLQEQQQLITSVETCCRVKVETWRNEVTMAKERVTELEKEVQKINVQLQGNDSIGWCMQPLEHLSSGTLRDRLSALEMEHKLLDRVRTSRQAGVEKLQAQLGRMDKKLGTTSELPSGMAILSEEYKEALHDMLKCKAQEVHSRRAALLKIVSECAELAQELQIETDHILAPDLTAQLKKRDLSSNLLEKISLRTIELREVKKKRKLRLAEMLEQISDLWRKLKISDDEQKRFHMTIHGIGEAALASCEAELTRLKRHHKRHAATVVQVATLRNAITEYWNLLGYTSDQRDYFTAMMTTPDLALSYRVFRAHEKEGERLRKQLSTKKILCQYIVKREEILQARAEHGVPDEQTRLRIERDLPKYTDILATRIAKWQNDTGVVFRWNGESYLEQMWTEDNKTGKQAHNIKRDQPQKRIVQQAQTNLAGSDGPTDRRRHVQQSNRHSVEERTTSRSSVVKEQLQHRRSDTQVSNRPRWRKFIRNTFSRHDGS</sequence>
<proteinExistence type="predicted"/>
<dbReference type="Proteomes" id="UP001162060">
    <property type="component" value="Unassembled WGS sequence"/>
</dbReference>
<dbReference type="PANTHER" id="PTHR19321">
    <property type="entry name" value="PROTEIN REGULATOR OF CYTOKINESIS 1 PRC1-RELATED"/>
    <property type="match status" value="1"/>
</dbReference>
<evidence type="ECO:0000256" key="2">
    <source>
        <dbReference type="SAM" id="MobiDB-lite"/>
    </source>
</evidence>
<feature type="coiled-coil region" evidence="1">
    <location>
        <begin position="53"/>
        <end position="80"/>
    </location>
</feature>
<dbReference type="InterPro" id="IPR007145">
    <property type="entry name" value="MAP65_Ase1_PRC1"/>
</dbReference>
<dbReference type="GO" id="GO:0008017">
    <property type="term" value="F:microtubule binding"/>
    <property type="evidence" value="ECO:0007669"/>
    <property type="project" value="InterPro"/>
</dbReference>
<evidence type="ECO:0000313" key="3">
    <source>
        <dbReference type="EMBL" id="CAK7942813.1"/>
    </source>
</evidence>
<organism evidence="3 4">
    <name type="scientific">Peronospora matthiolae</name>
    <dbReference type="NCBI Taxonomy" id="2874970"/>
    <lineage>
        <taxon>Eukaryota</taxon>
        <taxon>Sar</taxon>
        <taxon>Stramenopiles</taxon>
        <taxon>Oomycota</taxon>
        <taxon>Peronosporomycetes</taxon>
        <taxon>Peronosporales</taxon>
        <taxon>Peronosporaceae</taxon>
        <taxon>Peronospora</taxon>
    </lineage>
</organism>
<dbReference type="GO" id="GO:0005819">
    <property type="term" value="C:spindle"/>
    <property type="evidence" value="ECO:0007669"/>
    <property type="project" value="TreeGrafter"/>
</dbReference>
<gene>
    <name evidence="3" type="ORF">PM001_LOCUS27963</name>
</gene>
<dbReference type="GO" id="GO:0005737">
    <property type="term" value="C:cytoplasm"/>
    <property type="evidence" value="ECO:0007669"/>
    <property type="project" value="TreeGrafter"/>
</dbReference>
<keyword evidence="1" id="KW-0175">Coiled coil</keyword>
<protein>
    <submittedName>
        <fullName evidence="3">Uncharacterized protein</fullName>
    </submittedName>
</protein>
<dbReference type="EMBL" id="CAKLBY020000283">
    <property type="protein sequence ID" value="CAK7942813.1"/>
    <property type="molecule type" value="Genomic_DNA"/>
</dbReference>